<dbReference type="NCBIfam" id="TIGR00128">
    <property type="entry name" value="fabD"/>
    <property type="match status" value="1"/>
</dbReference>
<dbReference type="InterPro" id="IPR014043">
    <property type="entry name" value="Acyl_transferase_dom"/>
</dbReference>
<dbReference type="Gene3D" id="3.30.70.250">
    <property type="entry name" value="Malonyl-CoA ACP transacylase, ACP-binding"/>
    <property type="match status" value="1"/>
</dbReference>
<evidence type="ECO:0000256" key="1">
    <source>
        <dbReference type="ARBA" id="ARBA00013258"/>
    </source>
</evidence>
<keyword evidence="2 6" id="KW-0808">Transferase</keyword>
<dbReference type="SMART" id="SM00827">
    <property type="entry name" value="PKS_AT"/>
    <property type="match status" value="1"/>
</dbReference>
<dbReference type="Gene3D" id="3.40.366.10">
    <property type="entry name" value="Malonyl-Coenzyme A Acyl Carrier Protein, domain 2"/>
    <property type="match status" value="1"/>
</dbReference>
<dbReference type="EC" id="2.3.1.39" evidence="1"/>
<reference evidence="6" key="1">
    <citation type="submission" date="2020-11" db="EMBL/GenBank/DDBJ databases">
        <authorList>
            <person name="Thieme N."/>
            <person name="Liebl W."/>
            <person name="Zverlov V."/>
        </authorList>
    </citation>
    <scope>NUCLEOTIDE SEQUENCE</scope>
    <source>
        <strain evidence="6">NT08</strain>
    </source>
</reference>
<protein>
    <recommendedName>
        <fullName evidence="1">[acyl-carrier-protein] S-malonyltransferase</fullName>
        <ecNumber evidence="1">2.3.1.39</ecNumber>
    </recommendedName>
</protein>
<accession>A0AAE2RM14</accession>
<evidence type="ECO:0000256" key="2">
    <source>
        <dbReference type="ARBA" id="ARBA00022679"/>
    </source>
</evidence>
<dbReference type="RefSeq" id="WP_011967609.1">
    <property type="nucleotide sequence ID" value="NZ_CP053893.1"/>
</dbReference>
<dbReference type="PANTHER" id="PTHR42681">
    <property type="entry name" value="MALONYL-COA-ACYL CARRIER PROTEIN TRANSACYLASE, MITOCHONDRIAL"/>
    <property type="match status" value="1"/>
</dbReference>
<organism evidence="6 7">
    <name type="scientific">Clostridium beijerinckii</name>
    <name type="common">Clostridium MP</name>
    <dbReference type="NCBI Taxonomy" id="1520"/>
    <lineage>
        <taxon>Bacteria</taxon>
        <taxon>Bacillati</taxon>
        <taxon>Bacillota</taxon>
        <taxon>Clostridia</taxon>
        <taxon>Eubacteriales</taxon>
        <taxon>Clostridiaceae</taxon>
        <taxon>Clostridium</taxon>
    </lineage>
</organism>
<comment type="catalytic activity">
    <reaction evidence="4">
        <text>holo-[ACP] + malonyl-CoA = malonyl-[ACP] + CoA</text>
        <dbReference type="Rhea" id="RHEA:41792"/>
        <dbReference type="Rhea" id="RHEA-COMP:9623"/>
        <dbReference type="Rhea" id="RHEA-COMP:9685"/>
        <dbReference type="ChEBI" id="CHEBI:57287"/>
        <dbReference type="ChEBI" id="CHEBI:57384"/>
        <dbReference type="ChEBI" id="CHEBI:64479"/>
        <dbReference type="ChEBI" id="CHEBI:78449"/>
        <dbReference type="EC" id="2.3.1.39"/>
    </reaction>
</comment>
<dbReference type="InterPro" id="IPR050858">
    <property type="entry name" value="Mal-CoA-ACP_Trans/PKS_FabD"/>
</dbReference>
<dbReference type="PANTHER" id="PTHR42681:SF1">
    <property type="entry name" value="MALONYL-COA-ACYL CARRIER PROTEIN TRANSACYLASE, MITOCHONDRIAL"/>
    <property type="match status" value="1"/>
</dbReference>
<name>A0AAE2RM14_CLOBE</name>
<dbReference type="InterPro" id="IPR004410">
    <property type="entry name" value="Malonyl_CoA-ACP_transAc_FabD"/>
</dbReference>
<sequence length="422" mass="47665">MRDYAILLPGQGSQYIGMGKELYDGYGIVRKIYDDANEILNFNIRDLCFNGNIEELSNTENAQPAILLAGVAAFKVFMEEMKKKPKFICGHSIGEITALTCSGAIKLENAIKIVKKRGELMGMASYNKKGIMAAIIGSNLEKIQAICKTTTDENDYVGIANFNSYDQIVISGYEKSVKSVISKLNEMNEDGIILNVKGAFHSPLMEPVVEEFKEELEKYEFNDIDINVISNVDALPYIDKNEIKQKLVNQIVNPVKWIQTMEYLKRNGVDCAVDLGPKSIVKNLLKKSELNIKSYAFEGGKDEAIEYLTRGEKKNHNSVNDYMNTIVTKCIAIAVCTQNKNLNDAEYEDGVVKPYRKMKEMQGNIEKENRKPSKEECLESMNLLKNIFETKKTPIEEQTDRFSEILQVTSNKDFNVSINEIN</sequence>
<evidence type="ECO:0000313" key="6">
    <source>
        <dbReference type="EMBL" id="MBF7807875.1"/>
    </source>
</evidence>
<proteinExistence type="predicted"/>
<gene>
    <name evidence="6" type="primary">fabD</name>
    <name evidence="6" type="ORF">IS491_04035</name>
</gene>
<evidence type="ECO:0000256" key="4">
    <source>
        <dbReference type="ARBA" id="ARBA00048462"/>
    </source>
</evidence>
<evidence type="ECO:0000259" key="5">
    <source>
        <dbReference type="SMART" id="SM00827"/>
    </source>
</evidence>
<comment type="caution">
    <text evidence="6">The sequence shown here is derived from an EMBL/GenBank/DDBJ whole genome shotgun (WGS) entry which is preliminary data.</text>
</comment>
<evidence type="ECO:0000256" key="3">
    <source>
        <dbReference type="ARBA" id="ARBA00023315"/>
    </source>
</evidence>
<dbReference type="InterPro" id="IPR016036">
    <property type="entry name" value="Malonyl_transacylase_ACP-bd"/>
</dbReference>
<dbReference type="Proteomes" id="UP000631418">
    <property type="component" value="Unassembled WGS sequence"/>
</dbReference>
<dbReference type="Pfam" id="PF00698">
    <property type="entry name" value="Acyl_transf_1"/>
    <property type="match status" value="1"/>
</dbReference>
<dbReference type="GO" id="GO:0004314">
    <property type="term" value="F:[acyl-carrier-protein] S-malonyltransferase activity"/>
    <property type="evidence" value="ECO:0007669"/>
    <property type="project" value="UniProtKB-EC"/>
</dbReference>
<evidence type="ECO:0000313" key="7">
    <source>
        <dbReference type="Proteomes" id="UP000631418"/>
    </source>
</evidence>
<dbReference type="OMA" id="ITRIWEN"/>
<dbReference type="InterPro" id="IPR016035">
    <property type="entry name" value="Acyl_Trfase/lysoPLipase"/>
</dbReference>
<dbReference type="InterPro" id="IPR001227">
    <property type="entry name" value="Ac_transferase_dom_sf"/>
</dbReference>
<dbReference type="GO" id="GO:0006633">
    <property type="term" value="P:fatty acid biosynthetic process"/>
    <property type="evidence" value="ECO:0007669"/>
    <property type="project" value="TreeGrafter"/>
</dbReference>
<dbReference type="SUPFAM" id="SSF52151">
    <property type="entry name" value="FabD/lysophospholipase-like"/>
    <property type="match status" value="1"/>
</dbReference>
<keyword evidence="3 6" id="KW-0012">Acyltransferase</keyword>
<feature type="domain" description="Malonyl-CoA:ACP transacylase (MAT)" evidence="5">
    <location>
        <begin position="7"/>
        <end position="312"/>
    </location>
</feature>
<dbReference type="SUPFAM" id="SSF55048">
    <property type="entry name" value="Probable ACP-binding domain of malonyl-CoA ACP transacylase"/>
    <property type="match status" value="1"/>
</dbReference>
<dbReference type="AlphaFoldDB" id="A0AAE2RM14"/>
<dbReference type="EMBL" id="JADOEF010000001">
    <property type="protein sequence ID" value="MBF7807875.1"/>
    <property type="molecule type" value="Genomic_DNA"/>
</dbReference>